<dbReference type="RefSeq" id="WP_250828128.1">
    <property type="nucleotide sequence ID" value="NZ_JAMOIL010000023.1"/>
</dbReference>
<accession>A0A9X2IG93</accession>
<dbReference type="EMBL" id="JAMOIL010000023">
    <property type="protein sequence ID" value="MCM0621788.1"/>
    <property type="molecule type" value="Genomic_DNA"/>
</dbReference>
<evidence type="ECO:0000313" key="3">
    <source>
        <dbReference type="Proteomes" id="UP001139485"/>
    </source>
</evidence>
<keyword evidence="3" id="KW-1185">Reference proteome</keyword>
<feature type="compositionally biased region" description="Basic and acidic residues" evidence="1">
    <location>
        <begin position="1"/>
        <end position="10"/>
    </location>
</feature>
<comment type="caution">
    <text evidence="2">The sequence shown here is derived from an EMBL/GenBank/DDBJ whole genome shotgun (WGS) entry which is preliminary data.</text>
</comment>
<dbReference type="AlphaFoldDB" id="A0A9X2IG93"/>
<protein>
    <submittedName>
        <fullName evidence="2">Uncharacterized protein</fullName>
    </submittedName>
</protein>
<gene>
    <name evidence="2" type="ORF">M8330_15975</name>
</gene>
<organism evidence="2 3">
    <name type="scientific">Nocardioides bruguierae</name>
    <dbReference type="NCBI Taxonomy" id="2945102"/>
    <lineage>
        <taxon>Bacteria</taxon>
        <taxon>Bacillati</taxon>
        <taxon>Actinomycetota</taxon>
        <taxon>Actinomycetes</taxon>
        <taxon>Propionibacteriales</taxon>
        <taxon>Nocardioidaceae</taxon>
        <taxon>Nocardioides</taxon>
    </lineage>
</organism>
<proteinExistence type="predicted"/>
<evidence type="ECO:0000313" key="2">
    <source>
        <dbReference type="EMBL" id="MCM0621788.1"/>
    </source>
</evidence>
<reference evidence="2" key="1">
    <citation type="submission" date="2022-05" db="EMBL/GenBank/DDBJ databases">
        <authorList>
            <person name="Tuo L."/>
        </authorList>
    </citation>
    <scope>NUCLEOTIDE SEQUENCE</scope>
    <source>
        <strain evidence="2">BSK12Z-4</strain>
    </source>
</reference>
<dbReference type="Proteomes" id="UP001139485">
    <property type="component" value="Unassembled WGS sequence"/>
</dbReference>
<evidence type="ECO:0000256" key="1">
    <source>
        <dbReference type="SAM" id="MobiDB-lite"/>
    </source>
</evidence>
<name>A0A9X2IG93_9ACTN</name>
<feature type="region of interest" description="Disordered" evidence="1">
    <location>
        <begin position="1"/>
        <end position="22"/>
    </location>
</feature>
<sequence>MCRGKGEGGRRCPGCNGKTALGKHNDRRRVNRAIRRNVVEWAKREGYVPEELEQLAAAPPNVAKKWIKGKGVQP</sequence>